<dbReference type="InterPro" id="IPR001347">
    <property type="entry name" value="SIS_dom"/>
</dbReference>
<dbReference type="Gene3D" id="3.40.50.10490">
    <property type="entry name" value="Glucose-6-phosphate isomerase like protein, domain 1"/>
    <property type="match status" value="1"/>
</dbReference>
<organism evidence="4 5">
    <name type="scientific">Aestuariispira insulae</name>
    <dbReference type="NCBI Taxonomy" id="1461337"/>
    <lineage>
        <taxon>Bacteria</taxon>
        <taxon>Pseudomonadati</taxon>
        <taxon>Pseudomonadota</taxon>
        <taxon>Alphaproteobacteria</taxon>
        <taxon>Rhodospirillales</taxon>
        <taxon>Kiloniellaceae</taxon>
        <taxon>Aestuariispira</taxon>
    </lineage>
</organism>
<proteinExistence type="predicted"/>
<dbReference type="GO" id="GO:0097367">
    <property type="term" value="F:carbohydrate derivative binding"/>
    <property type="evidence" value="ECO:0007669"/>
    <property type="project" value="InterPro"/>
</dbReference>
<dbReference type="InterPro" id="IPR046348">
    <property type="entry name" value="SIS_dom_sf"/>
</dbReference>
<accession>A0A3D9HQC4</accession>
<evidence type="ECO:0000313" key="5">
    <source>
        <dbReference type="Proteomes" id="UP000256845"/>
    </source>
</evidence>
<dbReference type="PANTHER" id="PTHR10088:SF4">
    <property type="entry name" value="GLUCOKINASE REGULATORY PROTEIN"/>
    <property type="match status" value="1"/>
</dbReference>
<dbReference type="OrthoDB" id="9813395at2"/>
<evidence type="ECO:0000256" key="2">
    <source>
        <dbReference type="ARBA" id="ARBA00023277"/>
    </source>
</evidence>
<dbReference type="GO" id="GO:0046348">
    <property type="term" value="P:amino sugar catabolic process"/>
    <property type="evidence" value="ECO:0007669"/>
    <property type="project" value="InterPro"/>
</dbReference>
<dbReference type="NCBIfam" id="NF003915">
    <property type="entry name" value="PRK05441.1"/>
    <property type="match status" value="1"/>
</dbReference>
<dbReference type="RefSeq" id="WP_115936463.1">
    <property type="nucleotide sequence ID" value="NZ_QRDW01000003.1"/>
</dbReference>
<evidence type="ECO:0000259" key="3">
    <source>
        <dbReference type="PROSITE" id="PS51464"/>
    </source>
</evidence>
<evidence type="ECO:0000313" key="4">
    <source>
        <dbReference type="EMBL" id="RED51595.1"/>
    </source>
</evidence>
<dbReference type="InterPro" id="IPR040190">
    <property type="entry name" value="MURQ/GCKR"/>
</dbReference>
<keyword evidence="2" id="KW-0119">Carbohydrate metabolism</keyword>
<name>A0A3D9HQC4_9PROT</name>
<dbReference type="GO" id="GO:0016835">
    <property type="term" value="F:carbon-oxygen lyase activity"/>
    <property type="evidence" value="ECO:0007669"/>
    <property type="project" value="InterPro"/>
</dbReference>
<dbReference type="GO" id="GO:0009254">
    <property type="term" value="P:peptidoglycan turnover"/>
    <property type="evidence" value="ECO:0007669"/>
    <property type="project" value="TreeGrafter"/>
</dbReference>
<dbReference type="InterPro" id="IPR005488">
    <property type="entry name" value="Etherase_MurQ"/>
</dbReference>
<dbReference type="Proteomes" id="UP000256845">
    <property type="component" value="Unassembled WGS sequence"/>
</dbReference>
<sequence length="297" mass="30997">MRESERISPKYKGLDTWGDEDVLSALWDSQMAAVAAVRPALPSIAAAAQAIVTRLKAGDARLVYVGAGSSGLLATQDGMELPPTFGWPRERLTFLMAGGSAARLSLEGASEDDADAARQEVAHYHLGEADVVIGVAASGGTPYTVAALEAARERGALTVAIANTPGCRLLDAAEFPICIETGLEVIAGSTRLGAGTAQKATLGMLSSLVMTRMGHVIDGMMVSVEADNIKLRERAIRIVSVIAECDEAAAKDALGRTQGKVKPAILVAMGMAPEDADRRLNDNGGDVRSVMNLIQAQ</sequence>
<dbReference type="GO" id="GO:0016803">
    <property type="term" value="F:ether hydrolase activity"/>
    <property type="evidence" value="ECO:0007669"/>
    <property type="project" value="TreeGrafter"/>
</dbReference>
<protein>
    <submittedName>
        <fullName evidence="4">N-acetylmuramic acid 6-phosphate etherase</fullName>
    </submittedName>
</protein>
<comment type="caution">
    <text evidence="4">The sequence shown here is derived from an EMBL/GenBank/DDBJ whole genome shotgun (WGS) entry which is preliminary data.</text>
</comment>
<keyword evidence="1" id="KW-0456">Lyase</keyword>
<keyword evidence="5" id="KW-1185">Reference proteome</keyword>
<dbReference type="EMBL" id="QRDW01000003">
    <property type="protein sequence ID" value="RED51595.1"/>
    <property type="molecule type" value="Genomic_DNA"/>
</dbReference>
<dbReference type="AlphaFoldDB" id="A0A3D9HQC4"/>
<evidence type="ECO:0000256" key="1">
    <source>
        <dbReference type="ARBA" id="ARBA00023239"/>
    </source>
</evidence>
<feature type="domain" description="SIS" evidence="3">
    <location>
        <begin position="51"/>
        <end position="215"/>
    </location>
</feature>
<dbReference type="Gene3D" id="1.10.8.1080">
    <property type="match status" value="1"/>
</dbReference>
<dbReference type="PROSITE" id="PS51464">
    <property type="entry name" value="SIS"/>
    <property type="match status" value="1"/>
</dbReference>
<reference evidence="4 5" key="1">
    <citation type="submission" date="2018-07" db="EMBL/GenBank/DDBJ databases">
        <title>Genomic Encyclopedia of Type Strains, Phase III (KMG-III): the genomes of soil and plant-associated and newly described type strains.</title>
        <authorList>
            <person name="Whitman W."/>
        </authorList>
    </citation>
    <scope>NUCLEOTIDE SEQUENCE [LARGE SCALE GENOMIC DNA]</scope>
    <source>
        <strain evidence="4 5">CECT 8488</strain>
    </source>
</reference>
<gene>
    <name evidence="4" type="ORF">DFP90_103398</name>
</gene>
<dbReference type="PANTHER" id="PTHR10088">
    <property type="entry name" value="GLUCOKINASE REGULATORY PROTEIN"/>
    <property type="match status" value="1"/>
</dbReference>
<dbReference type="CDD" id="cd05007">
    <property type="entry name" value="SIS_Etherase"/>
    <property type="match status" value="1"/>
</dbReference>
<dbReference type="SUPFAM" id="SSF53697">
    <property type="entry name" value="SIS domain"/>
    <property type="match status" value="1"/>
</dbReference>
<dbReference type="Pfam" id="PF22645">
    <property type="entry name" value="GKRP_SIS_N"/>
    <property type="match status" value="1"/>
</dbReference>